<organism evidence="1 2">
    <name type="scientific">Sedimentibacter hydroxybenzoicus DSM 7310</name>
    <dbReference type="NCBI Taxonomy" id="1123245"/>
    <lineage>
        <taxon>Bacteria</taxon>
        <taxon>Bacillati</taxon>
        <taxon>Bacillota</taxon>
        <taxon>Tissierellia</taxon>
        <taxon>Sedimentibacter</taxon>
    </lineage>
</organism>
<protein>
    <submittedName>
        <fullName evidence="1">Uncharacterized protein</fullName>
    </submittedName>
</protein>
<dbReference type="EMBL" id="JACBNQ010000002">
    <property type="protein sequence ID" value="NYB73311.1"/>
    <property type="molecule type" value="Genomic_DNA"/>
</dbReference>
<gene>
    <name evidence="1" type="ORF">HZF24_04065</name>
</gene>
<dbReference type="Proteomes" id="UP000611629">
    <property type="component" value="Unassembled WGS sequence"/>
</dbReference>
<evidence type="ECO:0000313" key="2">
    <source>
        <dbReference type="Proteomes" id="UP000611629"/>
    </source>
</evidence>
<name>A0A974GVG5_SEDHY</name>
<dbReference type="AlphaFoldDB" id="A0A974GVG5"/>
<sequence length="284" mass="31910">MKELIISIKPPDKILKGAGIPNTSFIPSYIYKLNIELINNSNQSRLCSFSSTLGNGIRYLKNMEHTGPDNIVDKIKIVEPCEDVYNNNVIVFANNINLSPNSTNIITLDIGLCDKYTIDCIENTGDKISHKEKIHYYGHLICESYVDSCSAVSLACDYELIVKCDADKLQKGESTKYYIHCRTGQYDMARSVYVRCVLDNGLEFIGDSSNLQPEKVYSFNGKTIIKWNVGSLQPSEIKRIGYMVKVKEDIEQGNVLKSKLNSNCVNNSTYTQCPSSCEHLLTVE</sequence>
<keyword evidence="2" id="KW-1185">Reference proteome</keyword>
<evidence type="ECO:0000313" key="1">
    <source>
        <dbReference type="EMBL" id="NYB73311.1"/>
    </source>
</evidence>
<proteinExistence type="predicted"/>
<accession>A0A974GVG5</accession>
<comment type="caution">
    <text evidence="1">The sequence shown here is derived from an EMBL/GenBank/DDBJ whole genome shotgun (WGS) entry which is preliminary data.</text>
</comment>
<reference evidence="1" key="1">
    <citation type="submission" date="2020-07" db="EMBL/GenBank/DDBJ databases">
        <title>Genomic analysis of a strain of Sedimentibacter Hydroxybenzoicus DSM7310.</title>
        <authorList>
            <person name="Ma S."/>
        </authorList>
    </citation>
    <scope>NUCLEOTIDE SEQUENCE</scope>
    <source>
        <strain evidence="1">DSM 7310</strain>
    </source>
</reference>